<dbReference type="HOGENOM" id="CLU_2901216_0_0_4"/>
<gene>
    <name evidence="3" type="ORF">PG1C_13915</name>
</gene>
<name>A0A0C5JBV2_9PROT</name>
<proteinExistence type="predicted"/>
<feature type="transmembrane region" description="Helical" evidence="2">
    <location>
        <begin position="6"/>
        <end position="29"/>
    </location>
</feature>
<accession>A0A0C5JBV2</accession>
<evidence type="ECO:0000256" key="1">
    <source>
        <dbReference type="SAM" id="MobiDB-lite"/>
    </source>
</evidence>
<protein>
    <submittedName>
        <fullName evidence="3">Uncharacterized protein</fullName>
    </submittedName>
</protein>
<sequence length="62" mass="6570">MTSYKYFVSPLGVMIGGAVIATILATLVVERMRNKQKGRQKAELSGWESEGGSVAATNVVAP</sequence>
<dbReference type="AlphaFoldDB" id="A0A0C5JBV2"/>
<dbReference type="RefSeq" id="WP_202635353.1">
    <property type="nucleotide sequence ID" value="NZ_CP010554.1"/>
</dbReference>
<keyword evidence="2" id="KW-0472">Membrane</keyword>
<dbReference type="Proteomes" id="UP000061603">
    <property type="component" value="Chromosome"/>
</dbReference>
<evidence type="ECO:0000256" key="2">
    <source>
        <dbReference type="SAM" id="Phobius"/>
    </source>
</evidence>
<evidence type="ECO:0000313" key="4">
    <source>
        <dbReference type="Proteomes" id="UP000061603"/>
    </source>
</evidence>
<organism evidence="3 4">
    <name type="scientific">Rugosibacter aromaticivorans</name>
    <dbReference type="NCBI Taxonomy" id="1565605"/>
    <lineage>
        <taxon>Bacteria</taxon>
        <taxon>Pseudomonadati</taxon>
        <taxon>Pseudomonadota</taxon>
        <taxon>Betaproteobacteria</taxon>
        <taxon>Nitrosomonadales</taxon>
        <taxon>Sterolibacteriaceae</taxon>
        <taxon>Rugosibacter</taxon>
    </lineage>
</organism>
<feature type="region of interest" description="Disordered" evidence="1">
    <location>
        <begin position="37"/>
        <end position="62"/>
    </location>
</feature>
<reference evidence="3 4" key="1">
    <citation type="journal article" date="2015" name="Genome Announc.">
        <title>Complete Genome Sequence of a Novel Bacterium within the Family Rhodocyclaceae That Degrades Polycyclic Aromatic Hydrocarbons.</title>
        <authorList>
            <person name="Singleton D.R."/>
            <person name="Dickey A.N."/>
            <person name="Scholl E.H."/>
            <person name="Wright F.A."/>
            <person name="Aitken M.D."/>
        </authorList>
    </citation>
    <scope>NUCLEOTIDE SEQUENCE [LARGE SCALE GENOMIC DNA]</scope>
    <source>
        <strain evidence="4">PG1-Ca6</strain>
    </source>
</reference>
<keyword evidence="4" id="KW-1185">Reference proteome</keyword>
<dbReference type="KEGG" id="rbu:PG1C_13915"/>
<evidence type="ECO:0000313" key="3">
    <source>
        <dbReference type="EMBL" id="AJP49229.1"/>
    </source>
</evidence>
<keyword evidence="2" id="KW-0812">Transmembrane</keyword>
<keyword evidence="2" id="KW-1133">Transmembrane helix</keyword>
<dbReference type="EMBL" id="CP010554">
    <property type="protein sequence ID" value="AJP49229.1"/>
    <property type="molecule type" value="Genomic_DNA"/>
</dbReference>